<organism evidence="1 2">
    <name type="scientific">Anabarilius grahami</name>
    <name type="common">Kanglang fish</name>
    <name type="synonym">Barilius grahami</name>
    <dbReference type="NCBI Taxonomy" id="495550"/>
    <lineage>
        <taxon>Eukaryota</taxon>
        <taxon>Metazoa</taxon>
        <taxon>Chordata</taxon>
        <taxon>Craniata</taxon>
        <taxon>Vertebrata</taxon>
        <taxon>Euteleostomi</taxon>
        <taxon>Actinopterygii</taxon>
        <taxon>Neopterygii</taxon>
        <taxon>Teleostei</taxon>
        <taxon>Ostariophysi</taxon>
        <taxon>Cypriniformes</taxon>
        <taxon>Xenocyprididae</taxon>
        <taxon>Xenocypridinae</taxon>
        <taxon>Xenocypridinae incertae sedis</taxon>
        <taxon>Anabarilius</taxon>
    </lineage>
</organism>
<protein>
    <submittedName>
        <fullName evidence="1">Uncharacterized protein</fullName>
    </submittedName>
</protein>
<evidence type="ECO:0000313" key="2">
    <source>
        <dbReference type="Proteomes" id="UP000281406"/>
    </source>
</evidence>
<comment type="caution">
    <text evidence="1">The sequence shown here is derived from an EMBL/GenBank/DDBJ whole genome shotgun (WGS) entry which is preliminary data.</text>
</comment>
<dbReference type="EMBL" id="RJVU01047928">
    <property type="protein sequence ID" value="ROL43578.1"/>
    <property type="molecule type" value="Genomic_DNA"/>
</dbReference>
<sequence length="208" mass="22809">MGAGVGTVQIDGFKKERGGMGPDICNCFVPPSSWSSPSLMQRDIIITSQLSHLYISELLCSPVYIPVQFRAMIVSPIQWSINEEIAQATCSDPALPRSPEGLLYLPPANPISDHNQPIVTRSARSAHLFTLPGILIHRTSTSSSMHTIKTLTTCTSLSGLISTYTNRLLHDTNLCTYLPLWILVICRLLHPSSWSSPSLLQRLSLPVS</sequence>
<proteinExistence type="predicted"/>
<dbReference type="AlphaFoldDB" id="A0A3N0YCT4"/>
<gene>
    <name evidence="1" type="ORF">DPX16_13509</name>
</gene>
<keyword evidence="2" id="KW-1185">Reference proteome</keyword>
<accession>A0A3N0YCT4</accession>
<dbReference type="Proteomes" id="UP000281406">
    <property type="component" value="Unassembled WGS sequence"/>
</dbReference>
<name>A0A3N0YCT4_ANAGA</name>
<evidence type="ECO:0000313" key="1">
    <source>
        <dbReference type="EMBL" id="ROL43578.1"/>
    </source>
</evidence>
<reference evidence="1 2" key="1">
    <citation type="submission" date="2018-10" db="EMBL/GenBank/DDBJ databases">
        <title>Genome assembly for a Yunnan-Guizhou Plateau 3E fish, Anabarilius grahami (Regan), and its evolutionary and genetic applications.</title>
        <authorList>
            <person name="Jiang W."/>
        </authorList>
    </citation>
    <scope>NUCLEOTIDE SEQUENCE [LARGE SCALE GENOMIC DNA]</scope>
    <source>
        <strain evidence="1">AG-KIZ</strain>
        <tissue evidence="1">Muscle</tissue>
    </source>
</reference>